<dbReference type="InterPro" id="IPR050555">
    <property type="entry name" value="Bact_Solute-Bind_Prot2"/>
</dbReference>
<evidence type="ECO:0000313" key="5">
    <source>
        <dbReference type="Proteomes" id="UP000295310"/>
    </source>
</evidence>
<accession>A0A4R6BDW8</accession>
<organism evidence="4 5">
    <name type="scientific">Macrococcus brunensis</name>
    <dbReference type="NCBI Taxonomy" id="198483"/>
    <lineage>
        <taxon>Bacteria</taxon>
        <taxon>Bacillati</taxon>
        <taxon>Bacillota</taxon>
        <taxon>Bacilli</taxon>
        <taxon>Bacillales</taxon>
        <taxon>Staphylococcaceae</taxon>
        <taxon>Macrococcus</taxon>
    </lineage>
</organism>
<protein>
    <submittedName>
        <fullName evidence="4">ABC transporter substrate-binding protein</fullName>
    </submittedName>
</protein>
<gene>
    <name evidence="4" type="ORF">ERX27_05620</name>
</gene>
<dbReference type="InterPro" id="IPR025997">
    <property type="entry name" value="SBP_2_dom"/>
</dbReference>
<dbReference type="GO" id="GO:0030288">
    <property type="term" value="C:outer membrane-bounded periplasmic space"/>
    <property type="evidence" value="ECO:0007669"/>
    <property type="project" value="TreeGrafter"/>
</dbReference>
<reference evidence="4 5" key="1">
    <citation type="submission" date="2019-01" db="EMBL/GenBank/DDBJ databases">
        <title>Draft genome sequences of the type strains of six Macrococcus species.</title>
        <authorList>
            <person name="Mazhar S."/>
            <person name="Altermann E."/>
            <person name="Hill C."/>
            <person name="Mcauliffe O."/>
        </authorList>
    </citation>
    <scope>NUCLEOTIDE SEQUENCE [LARGE SCALE GENOMIC DNA]</scope>
    <source>
        <strain evidence="4 5">CCM4811</strain>
    </source>
</reference>
<evidence type="ECO:0000256" key="1">
    <source>
        <dbReference type="ARBA" id="ARBA00004196"/>
    </source>
</evidence>
<dbReference type="CDD" id="cd06305">
    <property type="entry name" value="PBP1_methylthioribose_binding-like"/>
    <property type="match status" value="1"/>
</dbReference>
<evidence type="ECO:0000313" key="4">
    <source>
        <dbReference type="EMBL" id="TDL97939.1"/>
    </source>
</evidence>
<name>A0A4R6BDW8_9STAP</name>
<evidence type="ECO:0000259" key="3">
    <source>
        <dbReference type="Pfam" id="PF13407"/>
    </source>
</evidence>
<comment type="similarity">
    <text evidence="2">Belongs to the bacterial solute-binding protein 2 family.</text>
</comment>
<dbReference type="EMBL" id="SCWA01000008">
    <property type="protein sequence ID" value="TDL97939.1"/>
    <property type="molecule type" value="Genomic_DNA"/>
</dbReference>
<comment type="subcellular location">
    <subcellularLocation>
        <location evidence="1">Cell envelope</location>
    </subcellularLocation>
</comment>
<dbReference type="Pfam" id="PF13407">
    <property type="entry name" value="Peripla_BP_4"/>
    <property type="match status" value="1"/>
</dbReference>
<sequence length="347" mass="38349">MKRTLGILMTAGILLAGCGQEEKTATSANKEVAGKKIAVIRNLASDDHTKQFIDGAKAEGKALGLTVDTFLSNGNDAKFQQLVDQAVLKKYDGIILSHGKEDYSYNLVKKVADAGIKVVTFDTKSDQNGKVLDHVVATSQDDHALAELSLDALIEDKKQPVKVLKLWVGPGFLPLDRREEVFKDYVKEGKIKVVETVGPTNFEDVSGDVKKKTAAVLAKYNNKDIDAVWGAWDEMTKGAYLAIKEKQAVLPIYSIDISNQDINFLKELNSNWKTTAGVNPRVIGITDVRLLAKQLNNEKVPQTYEFKPVQVKQSDLKKDSTMENLSQTIPSFGDTGLFQSEWMKEKK</sequence>
<dbReference type="Gene3D" id="3.40.50.2300">
    <property type="match status" value="2"/>
</dbReference>
<dbReference type="GO" id="GO:0030246">
    <property type="term" value="F:carbohydrate binding"/>
    <property type="evidence" value="ECO:0007669"/>
    <property type="project" value="TreeGrafter"/>
</dbReference>
<proteinExistence type="inferred from homology"/>
<dbReference type="OrthoDB" id="7041874at2"/>
<evidence type="ECO:0000256" key="2">
    <source>
        <dbReference type="ARBA" id="ARBA00007639"/>
    </source>
</evidence>
<dbReference type="PANTHER" id="PTHR30036:SF7">
    <property type="entry name" value="ABC TRANSPORTER PERIPLASMIC-BINDING PROTEIN YPHF"/>
    <property type="match status" value="1"/>
</dbReference>
<dbReference type="Proteomes" id="UP000295310">
    <property type="component" value="Unassembled WGS sequence"/>
</dbReference>
<dbReference type="PROSITE" id="PS51257">
    <property type="entry name" value="PROKAR_LIPOPROTEIN"/>
    <property type="match status" value="1"/>
</dbReference>
<dbReference type="AlphaFoldDB" id="A0A4R6BDW8"/>
<dbReference type="InterPro" id="IPR028082">
    <property type="entry name" value="Peripla_BP_I"/>
</dbReference>
<dbReference type="PANTHER" id="PTHR30036">
    <property type="entry name" value="D-XYLOSE-BINDING PERIPLASMIC PROTEIN"/>
    <property type="match status" value="1"/>
</dbReference>
<comment type="caution">
    <text evidence="4">The sequence shown here is derived from an EMBL/GenBank/DDBJ whole genome shotgun (WGS) entry which is preliminary data.</text>
</comment>
<dbReference type="SUPFAM" id="SSF53822">
    <property type="entry name" value="Periplasmic binding protein-like I"/>
    <property type="match status" value="1"/>
</dbReference>
<feature type="domain" description="Periplasmic binding protein" evidence="3">
    <location>
        <begin position="37"/>
        <end position="299"/>
    </location>
</feature>
<dbReference type="RefSeq" id="WP_133431854.1">
    <property type="nucleotide sequence ID" value="NZ_SCWA01000008.1"/>
</dbReference>
<keyword evidence="5" id="KW-1185">Reference proteome</keyword>